<dbReference type="Proteomes" id="UP001055879">
    <property type="component" value="Linkage Group LG05"/>
</dbReference>
<evidence type="ECO:0000313" key="2">
    <source>
        <dbReference type="Proteomes" id="UP001055879"/>
    </source>
</evidence>
<keyword evidence="2" id="KW-1185">Reference proteome</keyword>
<reference evidence="2" key="1">
    <citation type="journal article" date="2022" name="Mol. Ecol. Resour.">
        <title>The genomes of chicory, endive, great burdock and yacon provide insights into Asteraceae palaeo-polyploidization history and plant inulin production.</title>
        <authorList>
            <person name="Fan W."/>
            <person name="Wang S."/>
            <person name="Wang H."/>
            <person name="Wang A."/>
            <person name="Jiang F."/>
            <person name="Liu H."/>
            <person name="Zhao H."/>
            <person name="Xu D."/>
            <person name="Zhang Y."/>
        </authorList>
    </citation>
    <scope>NUCLEOTIDE SEQUENCE [LARGE SCALE GENOMIC DNA]</scope>
    <source>
        <strain evidence="2">cv. Niubang</strain>
    </source>
</reference>
<name>A0ACB9BZT9_ARCLA</name>
<gene>
    <name evidence="1" type="ORF">L6452_16121</name>
</gene>
<dbReference type="EMBL" id="CM042051">
    <property type="protein sequence ID" value="KAI3727505.1"/>
    <property type="molecule type" value="Genomic_DNA"/>
</dbReference>
<proteinExistence type="predicted"/>
<accession>A0ACB9BZT9</accession>
<comment type="caution">
    <text evidence="1">The sequence shown here is derived from an EMBL/GenBank/DDBJ whole genome shotgun (WGS) entry which is preliminary data.</text>
</comment>
<protein>
    <submittedName>
        <fullName evidence="1">Uncharacterized protein</fullName>
    </submittedName>
</protein>
<sequence length="203" mass="22141">MEKIGFYIYSLVLVVTLGCTTVSCATNPTTSEFIRTSCKTTRHPALCVRCLTIYAGSIRGSDHELAKAAVSVSLKDTKAAATFVSKLARAPGIKPREYQAVRDCVSTMTNSVSSLSQSVQELGQMGRFKGQAFEWHMSNVETWVAAALTNQNICARGLADDSIKGHVKDAITKRMVYVSQVTSNALALLNRFAVRHRKGIHKP</sequence>
<reference evidence="1 2" key="2">
    <citation type="journal article" date="2022" name="Mol. Ecol. Resour.">
        <title>The genomes of chicory, endive, great burdock and yacon provide insights into Asteraceae paleo-polyploidization history and plant inulin production.</title>
        <authorList>
            <person name="Fan W."/>
            <person name="Wang S."/>
            <person name="Wang H."/>
            <person name="Wang A."/>
            <person name="Jiang F."/>
            <person name="Liu H."/>
            <person name="Zhao H."/>
            <person name="Xu D."/>
            <person name="Zhang Y."/>
        </authorList>
    </citation>
    <scope>NUCLEOTIDE SEQUENCE [LARGE SCALE GENOMIC DNA]</scope>
    <source>
        <strain evidence="2">cv. Niubang</strain>
    </source>
</reference>
<evidence type="ECO:0000313" key="1">
    <source>
        <dbReference type="EMBL" id="KAI3727505.1"/>
    </source>
</evidence>
<organism evidence="1 2">
    <name type="scientific">Arctium lappa</name>
    <name type="common">Greater burdock</name>
    <name type="synonym">Lappa major</name>
    <dbReference type="NCBI Taxonomy" id="4217"/>
    <lineage>
        <taxon>Eukaryota</taxon>
        <taxon>Viridiplantae</taxon>
        <taxon>Streptophyta</taxon>
        <taxon>Embryophyta</taxon>
        <taxon>Tracheophyta</taxon>
        <taxon>Spermatophyta</taxon>
        <taxon>Magnoliopsida</taxon>
        <taxon>eudicotyledons</taxon>
        <taxon>Gunneridae</taxon>
        <taxon>Pentapetalae</taxon>
        <taxon>asterids</taxon>
        <taxon>campanulids</taxon>
        <taxon>Asterales</taxon>
        <taxon>Asteraceae</taxon>
        <taxon>Carduoideae</taxon>
        <taxon>Cardueae</taxon>
        <taxon>Arctiinae</taxon>
        <taxon>Arctium</taxon>
    </lineage>
</organism>